<protein>
    <submittedName>
        <fullName evidence="3">Fic family protein</fullName>
    </submittedName>
</protein>
<gene>
    <name evidence="3" type="ORF">JOL79_21380</name>
</gene>
<reference evidence="3" key="1">
    <citation type="submission" date="2021-02" db="EMBL/GenBank/DDBJ databases">
        <title>Draft genome sequence of Microbispora sp. RL4-1S isolated from rice leaves in Thailand.</title>
        <authorList>
            <person name="Muangham S."/>
            <person name="Duangmal K."/>
        </authorList>
    </citation>
    <scope>NUCLEOTIDE SEQUENCE</scope>
    <source>
        <strain evidence="3">RL4-1S</strain>
    </source>
</reference>
<dbReference type="InterPro" id="IPR003812">
    <property type="entry name" value="Fido"/>
</dbReference>
<feature type="active site" evidence="1">
    <location>
        <position position="124"/>
    </location>
</feature>
<dbReference type="PANTHER" id="PTHR13504">
    <property type="entry name" value="FIDO DOMAIN-CONTAINING PROTEIN DDB_G0283145"/>
    <property type="match status" value="1"/>
</dbReference>
<name>A0A940WRY9_9ACTN</name>
<dbReference type="Proteomes" id="UP000674234">
    <property type="component" value="Unassembled WGS sequence"/>
</dbReference>
<accession>A0A940WRY9</accession>
<dbReference type="InterPro" id="IPR040198">
    <property type="entry name" value="Fido_containing"/>
</dbReference>
<sequence length="148" mass="16595">MAGEVPLETSDATRRELEGHQRAMTYIQALSDAGEEFGYDLGLINVLHSMIQEHHPNKRPGRLRQGPVHVTSPDDPAVPAYTGPEHGLVPALMQELIQWLNEGDRDSPVHVRASMAHLNLVKIHPWAEHLRLSQNIGGRGRRRMEPRA</sequence>
<comment type="caution">
    <text evidence="3">The sequence shown here is derived from an EMBL/GenBank/DDBJ whole genome shotgun (WGS) entry which is preliminary data.</text>
</comment>
<dbReference type="Pfam" id="PF02661">
    <property type="entry name" value="Fic"/>
    <property type="match status" value="1"/>
</dbReference>
<dbReference type="Gene3D" id="1.10.3290.10">
    <property type="entry name" value="Fido-like domain"/>
    <property type="match status" value="1"/>
</dbReference>
<dbReference type="PROSITE" id="PS51459">
    <property type="entry name" value="FIDO"/>
    <property type="match status" value="1"/>
</dbReference>
<feature type="domain" description="Fido" evidence="2">
    <location>
        <begin position="39"/>
        <end position="148"/>
    </location>
</feature>
<proteinExistence type="predicted"/>
<dbReference type="InterPro" id="IPR036597">
    <property type="entry name" value="Fido-like_dom_sf"/>
</dbReference>
<keyword evidence="4" id="KW-1185">Reference proteome</keyword>
<dbReference type="AlphaFoldDB" id="A0A940WRY9"/>
<dbReference type="EMBL" id="JAFCNB010000012">
    <property type="protein sequence ID" value="MBP2706365.1"/>
    <property type="molecule type" value="Genomic_DNA"/>
</dbReference>
<evidence type="ECO:0000313" key="3">
    <source>
        <dbReference type="EMBL" id="MBP2706365.1"/>
    </source>
</evidence>
<evidence type="ECO:0000256" key="1">
    <source>
        <dbReference type="PIRSR" id="PIRSR640198-1"/>
    </source>
</evidence>
<dbReference type="PANTHER" id="PTHR13504:SF38">
    <property type="entry name" value="FIDO DOMAIN-CONTAINING PROTEIN"/>
    <property type="match status" value="1"/>
</dbReference>
<evidence type="ECO:0000313" key="4">
    <source>
        <dbReference type="Proteomes" id="UP000674234"/>
    </source>
</evidence>
<organism evidence="3 4">
    <name type="scientific">Microbispora oryzae</name>
    <dbReference type="NCBI Taxonomy" id="2806554"/>
    <lineage>
        <taxon>Bacteria</taxon>
        <taxon>Bacillati</taxon>
        <taxon>Actinomycetota</taxon>
        <taxon>Actinomycetes</taxon>
        <taxon>Streptosporangiales</taxon>
        <taxon>Streptosporangiaceae</taxon>
        <taxon>Microbispora</taxon>
    </lineage>
</organism>
<dbReference type="SUPFAM" id="SSF140931">
    <property type="entry name" value="Fic-like"/>
    <property type="match status" value="1"/>
</dbReference>
<evidence type="ECO:0000259" key="2">
    <source>
        <dbReference type="PROSITE" id="PS51459"/>
    </source>
</evidence>